<dbReference type="PANTHER" id="PTHR21719:SF1">
    <property type="entry name" value="FI06402P-RELATED"/>
    <property type="match status" value="1"/>
</dbReference>
<keyword evidence="1" id="KW-0472">Membrane</keyword>
<dbReference type="Proteomes" id="UP001652700">
    <property type="component" value="Unplaced"/>
</dbReference>
<keyword evidence="1" id="KW-1133">Transmembrane helix</keyword>
<dbReference type="AlphaFoldDB" id="A0A6P7GL74"/>
<accession>A0A6P7GL74</accession>
<dbReference type="InParanoid" id="A0A6P7GL74"/>
<keyword evidence="1" id="KW-0812">Transmembrane</keyword>
<dbReference type="EnsemblMetazoa" id="XM_028290177.2">
    <property type="protein sequence ID" value="XP_028145978.1"/>
    <property type="gene ID" value="LOC114339514"/>
</dbReference>
<dbReference type="GeneID" id="114339514"/>
<organism evidence="4">
    <name type="scientific">Diabrotica virgifera virgifera</name>
    <name type="common">western corn rootworm</name>
    <dbReference type="NCBI Taxonomy" id="50390"/>
    <lineage>
        <taxon>Eukaryota</taxon>
        <taxon>Metazoa</taxon>
        <taxon>Ecdysozoa</taxon>
        <taxon>Arthropoda</taxon>
        <taxon>Hexapoda</taxon>
        <taxon>Insecta</taxon>
        <taxon>Pterygota</taxon>
        <taxon>Neoptera</taxon>
        <taxon>Endopterygota</taxon>
        <taxon>Coleoptera</taxon>
        <taxon>Polyphaga</taxon>
        <taxon>Cucujiformia</taxon>
        <taxon>Chrysomeloidea</taxon>
        <taxon>Chrysomelidae</taxon>
        <taxon>Galerucinae</taxon>
        <taxon>Diabroticina</taxon>
        <taxon>Diabroticites</taxon>
        <taxon>Diabrotica</taxon>
    </lineage>
</organism>
<dbReference type="SUPFAM" id="SSF57501">
    <property type="entry name" value="Cystine-knot cytokines"/>
    <property type="match status" value="1"/>
</dbReference>
<evidence type="ECO:0000313" key="2">
    <source>
        <dbReference type="EnsemblMetazoa" id="XP_028145978.1"/>
    </source>
</evidence>
<dbReference type="Gene3D" id="2.10.90.10">
    <property type="entry name" value="Cystine-knot cytokines"/>
    <property type="match status" value="1"/>
</dbReference>
<gene>
    <name evidence="4" type="primary">LOC114339514</name>
</gene>
<feature type="transmembrane region" description="Helical" evidence="1">
    <location>
        <begin position="12"/>
        <end position="32"/>
    </location>
</feature>
<protein>
    <submittedName>
        <fullName evidence="4">Uncharacterized protein LOC114339514</fullName>
    </submittedName>
</protein>
<reference evidence="4" key="1">
    <citation type="submission" date="2025-04" db="UniProtKB">
        <authorList>
            <consortium name="RefSeq"/>
        </authorList>
    </citation>
    <scope>IDENTIFICATION</scope>
    <source>
        <tissue evidence="4">Whole insect</tissue>
    </source>
</reference>
<evidence type="ECO:0000313" key="3">
    <source>
        <dbReference type="Proteomes" id="UP001652700"/>
    </source>
</evidence>
<keyword evidence="3" id="KW-1185">Reference proteome</keyword>
<dbReference type="GO" id="GO:0035099">
    <property type="term" value="P:hemocyte migration"/>
    <property type="evidence" value="ECO:0007669"/>
    <property type="project" value="TreeGrafter"/>
</dbReference>
<sequence length="155" mass="17683">MCFLDSVISQKLLSRLQVLIVLVVIVVEIFSVDSFKQTKNVCDDSGQFVIAEYDWTFRCAENKQLACGKPQRRAILLRTLLELNITTPTTPNMIIIYRCENSGCCVRAHEECTNTSSTKHRINFTTSSGLRRETTIYNHTACSCQYIRATQECFL</sequence>
<dbReference type="KEGG" id="dvv:114339514"/>
<dbReference type="RefSeq" id="XP_028145978.1">
    <property type="nucleotide sequence ID" value="XM_028290177.1"/>
</dbReference>
<dbReference type="OrthoDB" id="6677701at2759"/>
<evidence type="ECO:0000256" key="1">
    <source>
        <dbReference type="SAM" id="Phobius"/>
    </source>
</evidence>
<dbReference type="InterPro" id="IPR029034">
    <property type="entry name" value="Cystine-knot_cytokine"/>
</dbReference>
<evidence type="ECO:0000313" key="4">
    <source>
        <dbReference type="RefSeq" id="XP_028145978.1"/>
    </source>
</evidence>
<dbReference type="PANTHER" id="PTHR21719">
    <property type="entry name" value="FI06402P-RELATED"/>
    <property type="match status" value="1"/>
</dbReference>
<name>A0A6P7GL74_DIAVI</name>
<proteinExistence type="predicted"/>
<reference evidence="2" key="2">
    <citation type="submission" date="2025-05" db="UniProtKB">
        <authorList>
            <consortium name="EnsemblMetazoa"/>
        </authorList>
    </citation>
    <scope>IDENTIFICATION</scope>
</reference>